<reference evidence="4" key="1">
    <citation type="submission" date="2016-06" db="UniProtKB">
        <authorList>
            <consortium name="WormBaseParasite"/>
        </authorList>
    </citation>
    <scope>IDENTIFICATION</scope>
</reference>
<keyword evidence="3" id="KW-1185">Reference proteome</keyword>
<accession>A0A183DTW0</accession>
<sequence length="148" mass="16227">MWITVIVSGKQRLRFSGTRRRLGHPISLVRPKDSPQRSEKRNLLAEPELGAGGVAVAVGVQTGVTVVVVVDVVEDVVVVTDVFDDAVVIVVVFDDVVVTVVVIVIVVVVVEVFGCVDMLAEIIVRIKLKHRSSPFTVFFRYRYSLPSS</sequence>
<keyword evidence="1" id="KW-0472">Membrane</keyword>
<evidence type="ECO:0000256" key="1">
    <source>
        <dbReference type="SAM" id="Phobius"/>
    </source>
</evidence>
<gene>
    <name evidence="2" type="ORF">GPUH_LOCUS12151</name>
</gene>
<dbReference type="EMBL" id="UYRT01079083">
    <property type="protein sequence ID" value="VDN19945.1"/>
    <property type="molecule type" value="Genomic_DNA"/>
</dbReference>
<evidence type="ECO:0000313" key="4">
    <source>
        <dbReference type="WBParaSite" id="GPUH_0001216501-mRNA-1"/>
    </source>
</evidence>
<protein>
    <submittedName>
        <fullName evidence="2 4">Uncharacterized protein</fullName>
    </submittedName>
</protein>
<evidence type="ECO:0000313" key="2">
    <source>
        <dbReference type="EMBL" id="VDN19945.1"/>
    </source>
</evidence>
<dbReference type="AlphaFoldDB" id="A0A183DTW0"/>
<name>A0A183DTW0_9BILA</name>
<organism evidence="4">
    <name type="scientific">Gongylonema pulchrum</name>
    <dbReference type="NCBI Taxonomy" id="637853"/>
    <lineage>
        <taxon>Eukaryota</taxon>
        <taxon>Metazoa</taxon>
        <taxon>Ecdysozoa</taxon>
        <taxon>Nematoda</taxon>
        <taxon>Chromadorea</taxon>
        <taxon>Rhabditida</taxon>
        <taxon>Spirurina</taxon>
        <taxon>Spiruromorpha</taxon>
        <taxon>Spiruroidea</taxon>
        <taxon>Gongylonematidae</taxon>
        <taxon>Gongylonema</taxon>
    </lineage>
</organism>
<feature type="transmembrane region" description="Helical" evidence="1">
    <location>
        <begin position="96"/>
        <end position="124"/>
    </location>
</feature>
<keyword evidence="1" id="KW-1133">Transmembrane helix</keyword>
<evidence type="ECO:0000313" key="3">
    <source>
        <dbReference type="Proteomes" id="UP000271098"/>
    </source>
</evidence>
<dbReference type="Proteomes" id="UP000271098">
    <property type="component" value="Unassembled WGS sequence"/>
</dbReference>
<dbReference type="WBParaSite" id="GPUH_0001216501-mRNA-1">
    <property type="protein sequence ID" value="GPUH_0001216501-mRNA-1"/>
    <property type="gene ID" value="GPUH_0001216501"/>
</dbReference>
<proteinExistence type="predicted"/>
<reference evidence="2 3" key="2">
    <citation type="submission" date="2018-11" db="EMBL/GenBank/DDBJ databases">
        <authorList>
            <consortium name="Pathogen Informatics"/>
        </authorList>
    </citation>
    <scope>NUCLEOTIDE SEQUENCE [LARGE SCALE GENOMIC DNA]</scope>
</reference>
<keyword evidence="1" id="KW-0812">Transmembrane</keyword>